<dbReference type="InterPro" id="IPR016171">
    <property type="entry name" value="Vanillyl_alc_oxidase_C-sub2"/>
</dbReference>
<dbReference type="Gene3D" id="3.30.465.10">
    <property type="match status" value="1"/>
</dbReference>
<dbReference type="InterPro" id="IPR006094">
    <property type="entry name" value="Oxid_FAD_bind_N"/>
</dbReference>
<evidence type="ECO:0000256" key="4">
    <source>
        <dbReference type="ARBA" id="ARBA00023002"/>
    </source>
</evidence>
<gene>
    <name evidence="6" type="ORF">CEE36_02130</name>
</gene>
<dbReference type="Gene3D" id="3.30.70.2740">
    <property type="match status" value="1"/>
</dbReference>
<dbReference type="GO" id="GO:0071949">
    <property type="term" value="F:FAD binding"/>
    <property type="evidence" value="ECO:0007669"/>
    <property type="project" value="InterPro"/>
</dbReference>
<evidence type="ECO:0000256" key="1">
    <source>
        <dbReference type="ARBA" id="ARBA00001974"/>
    </source>
</evidence>
<dbReference type="InterPro" id="IPR036318">
    <property type="entry name" value="FAD-bd_PCMH-like_sf"/>
</dbReference>
<dbReference type="InterPro" id="IPR004113">
    <property type="entry name" value="FAD-bd_oxidored_4_C"/>
</dbReference>
<dbReference type="Gene3D" id="3.30.43.10">
    <property type="entry name" value="Uridine Diphospho-n-acetylenolpyruvylglucosamine Reductase, domain 2"/>
    <property type="match status" value="1"/>
</dbReference>
<dbReference type="InterPro" id="IPR016169">
    <property type="entry name" value="FAD-bd_PCMH_sub2"/>
</dbReference>
<keyword evidence="2" id="KW-0285">Flavoprotein</keyword>
<dbReference type="Pfam" id="PF01565">
    <property type="entry name" value="FAD_binding_4"/>
    <property type="match status" value="1"/>
</dbReference>
<evidence type="ECO:0000313" key="6">
    <source>
        <dbReference type="EMBL" id="TKJ43937.1"/>
    </source>
</evidence>
<dbReference type="Proteomes" id="UP000317778">
    <property type="component" value="Unassembled WGS sequence"/>
</dbReference>
<reference evidence="6 7" key="1">
    <citation type="submission" date="2017-06" db="EMBL/GenBank/DDBJ databases">
        <title>Novel microbial phyla capable of carbon fixation and sulfur reduction in deep-sea sediments.</title>
        <authorList>
            <person name="Huang J."/>
            <person name="Baker B."/>
            <person name="Wang Y."/>
        </authorList>
    </citation>
    <scope>NUCLEOTIDE SEQUENCE [LARGE SCALE GENOMIC DNA]</scope>
    <source>
        <strain evidence="6">B3_TA06</strain>
    </source>
</reference>
<comment type="caution">
    <text evidence="6">The sequence shown here is derived from an EMBL/GenBank/DDBJ whole genome shotgun (WGS) entry which is preliminary data.</text>
</comment>
<dbReference type="InterPro" id="IPR016166">
    <property type="entry name" value="FAD-bd_PCMH"/>
</dbReference>
<protein>
    <submittedName>
        <fullName evidence="6">FAD-binding oxidoreductase</fullName>
    </submittedName>
</protein>
<proteinExistence type="predicted"/>
<dbReference type="PANTHER" id="PTHR42934">
    <property type="entry name" value="GLYCOLATE OXIDASE SUBUNIT GLCD"/>
    <property type="match status" value="1"/>
</dbReference>
<dbReference type="FunFam" id="1.10.45.10:FF:000001">
    <property type="entry name" value="D-lactate dehydrogenase mitochondrial"/>
    <property type="match status" value="1"/>
</dbReference>
<dbReference type="GO" id="GO:0016491">
    <property type="term" value="F:oxidoreductase activity"/>
    <property type="evidence" value="ECO:0007669"/>
    <property type="project" value="UniProtKB-KW"/>
</dbReference>
<dbReference type="PROSITE" id="PS51387">
    <property type="entry name" value="FAD_PCMH"/>
    <property type="match status" value="1"/>
</dbReference>
<dbReference type="InterPro" id="IPR051914">
    <property type="entry name" value="FAD-linked_OxidoTrans_Type4"/>
</dbReference>
<keyword evidence="3" id="KW-0274">FAD</keyword>
<keyword evidence="4" id="KW-0560">Oxidoreductase</keyword>
<comment type="cofactor">
    <cofactor evidence="1">
        <name>FAD</name>
        <dbReference type="ChEBI" id="CHEBI:57692"/>
    </cofactor>
</comment>
<accession>A0A532VAD7</accession>
<evidence type="ECO:0000256" key="2">
    <source>
        <dbReference type="ARBA" id="ARBA00022630"/>
    </source>
</evidence>
<organism evidence="6 7">
    <name type="scientific">candidate division TA06 bacterium B3_TA06</name>
    <dbReference type="NCBI Taxonomy" id="2012487"/>
    <lineage>
        <taxon>Bacteria</taxon>
        <taxon>Bacteria division TA06</taxon>
    </lineage>
</organism>
<evidence type="ECO:0000256" key="3">
    <source>
        <dbReference type="ARBA" id="ARBA00022827"/>
    </source>
</evidence>
<dbReference type="Gene3D" id="3.30.70.2190">
    <property type="match status" value="1"/>
</dbReference>
<dbReference type="SUPFAM" id="SSF56176">
    <property type="entry name" value="FAD-binding/transporter-associated domain-like"/>
    <property type="match status" value="1"/>
</dbReference>
<dbReference type="InterPro" id="IPR016164">
    <property type="entry name" value="FAD-linked_Oxase-like_C"/>
</dbReference>
<dbReference type="InterPro" id="IPR016167">
    <property type="entry name" value="FAD-bd_PCMH_sub1"/>
</dbReference>
<dbReference type="PANTHER" id="PTHR42934:SF2">
    <property type="entry name" value="GLYCOLATE OXIDASE SUBUNIT GLCD"/>
    <property type="match status" value="1"/>
</dbReference>
<dbReference type="Gene3D" id="1.10.45.10">
    <property type="entry name" value="Vanillyl-alcohol Oxidase, Chain A, domain 4"/>
    <property type="match status" value="1"/>
</dbReference>
<evidence type="ECO:0000259" key="5">
    <source>
        <dbReference type="PROSITE" id="PS51387"/>
    </source>
</evidence>
<sequence length="459" mass="50258">MTERQVNELKELFGERFSTLPETLDRYSRDETSNLEAKPEAVLFAEETDDAARLLKYCTDNKIPVTPRGMGTGVSGGALPIEGGVLLTLERMNKILEIDVPNRMVVVQPGVITGELHKAVEAEGLFYPPDPASLESCSVGGNVIEGAGGPRAVKYGTTRDYVTGLEVVLPTGDVLRLGGKLRKNVTGYNLIGLMIASEGTLGVVTEITLRLLPLPKVRTDLLVPFKSFEQVTRTINEIHRTGIIPAVIEFMERRALEIVEAYLDSKLPVPGAGAYLMIGLDGQDAESVERDYEKVGEICLENGAVDVFVAEGSDMKQRLWKTRRSLHDALHDLSPQMEREDVVVPVARIEDLLKGVDGIRNGTKVEVVAFGHAGDGNVHVNLLRGKLDEERWNTEREQVLAELFDLVVSLGGTLSGEHGIGVVKKEFMPLVTSDAERKLYKRLKQAFDPAGILNPGKII</sequence>
<dbReference type="Pfam" id="PF02913">
    <property type="entry name" value="FAD-oxidase_C"/>
    <property type="match status" value="1"/>
</dbReference>
<feature type="domain" description="FAD-binding PCMH-type" evidence="5">
    <location>
        <begin position="35"/>
        <end position="214"/>
    </location>
</feature>
<dbReference type="EMBL" id="NJBO01000002">
    <property type="protein sequence ID" value="TKJ43937.1"/>
    <property type="molecule type" value="Genomic_DNA"/>
</dbReference>
<name>A0A532VAD7_UNCT6</name>
<evidence type="ECO:0000313" key="7">
    <source>
        <dbReference type="Proteomes" id="UP000317778"/>
    </source>
</evidence>
<dbReference type="AlphaFoldDB" id="A0A532VAD7"/>
<dbReference type="SUPFAM" id="SSF55103">
    <property type="entry name" value="FAD-linked oxidases, C-terminal domain"/>
    <property type="match status" value="1"/>
</dbReference>